<dbReference type="EMBL" id="VYZN01000041">
    <property type="protein sequence ID" value="KAE9531703.1"/>
    <property type="molecule type" value="Genomic_DNA"/>
</dbReference>
<dbReference type="AlphaFoldDB" id="A0A6G0TH46"/>
<name>A0A6G0TH46_APHGL</name>
<dbReference type="InterPro" id="IPR023210">
    <property type="entry name" value="NADP_OxRdtase_dom"/>
</dbReference>
<dbReference type="FunFam" id="3.20.20.100:FF:000006">
    <property type="entry name" value="Aldo-keto reductase family 1 member A1"/>
    <property type="match status" value="2"/>
</dbReference>
<dbReference type="InterPro" id="IPR018170">
    <property type="entry name" value="Aldo/ket_reductase_CS"/>
</dbReference>
<keyword evidence="6" id="KW-1185">Reference proteome</keyword>
<evidence type="ECO:0000256" key="3">
    <source>
        <dbReference type="ARBA" id="ARBA00023002"/>
    </source>
</evidence>
<feature type="domain" description="NADP-dependent oxidoreductase" evidence="4">
    <location>
        <begin position="19"/>
        <end position="295"/>
    </location>
</feature>
<dbReference type="PRINTS" id="PR00069">
    <property type="entry name" value="ALDKETRDTASE"/>
</dbReference>
<accession>A0A6G0TH46</accession>
<dbReference type="PANTHER" id="PTHR11732">
    <property type="entry name" value="ALDO/KETO REDUCTASE"/>
    <property type="match status" value="1"/>
</dbReference>
<evidence type="ECO:0000259" key="4">
    <source>
        <dbReference type="Pfam" id="PF00248"/>
    </source>
</evidence>
<dbReference type="InterPro" id="IPR020471">
    <property type="entry name" value="AKR"/>
</dbReference>
<dbReference type="Proteomes" id="UP000475862">
    <property type="component" value="Unassembled WGS sequence"/>
</dbReference>
<comment type="similarity">
    <text evidence="1">Belongs to the aldo/keto reductase family.</text>
</comment>
<dbReference type="Pfam" id="PF00248">
    <property type="entry name" value="Aldo_ket_red"/>
    <property type="match status" value="2"/>
</dbReference>
<keyword evidence="2" id="KW-0521">NADP</keyword>
<dbReference type="PROSITE" id="PS00063">
    <property type="entry name" value="ALDOKETO_REDUCTASE_3"/>
    <property type="match status" value="2"/>
</dbReference>
<evidence type="ECO:0000256" key="2">
    <source>
        <dbReference type="ARBA" id="ARBA00022857"/>
    </source>
</evidence>
<dbReference type="PROSITE" id="PS00798">
    <property type="entry name" value="ALDOKETO_REDUCTASE_1"/>
    <property type="match status" value="2"/>
</dbReference>
<dbReference type="Gene3D" id="3.20.20.100">
    <property type="entry name" value="NADP-dependent oxidoreductase domain"/>
    <property type="match status" value="2"/>
</dbReference>
<sequence>MASSNQFVTFNNGEKYPILGFGTWKSKPGEVEEAVKIAIDTGYRHFDCAMFYGNEKEIGDAINQKIYEGVVVREDLFITSKLWNIFHQPDIVETVLKKTLSDLQIEYLDLYLIHWPMAFKEGGLNDDFIPKDDNGATIEGNGSYIDTWKAMEELVENGLTKSIGVSNFNKNQILQILDVATVKPVNNQVECHPYLTQKKLKEFCDEHDIILTAYSPLGSPDNPWKKPEDPTILEDPKIMEIAEKYNKTSAQILIKYQIQRGIMVIPKSVTKSRIESNFEVWDFELEQEDIDQIDTFDCNGRFKYPILGFGTWKSKPGEVVEAVKAAIDIGYRHIDCAMVYENENEVGTAIKQKIDEGVVKREDLFITSKLWNTFHQPDYVETVIKKTLSDLKIEYLDLYLIHWPMAFKEGKLEDEWFPKDANGVTLEGNGSYVETWKAMEKLVQKGLVKSIGISNFSKKQIEDILNVATIKPVVNQIECHPYLNQKKLKEFCEQKNILVTAYSPLGSPDRPWAKPEDPSLLDDPKIIAIAKKYNKTSAQILIKYQLQRGNIVIPKSVTKSRIESNFDVWDFALEQGDIDVIDTFDCNGRVLHLNWNNHFKDYPFHDEY</sequence>
<evidence type="ECO:0000313" key="5">
    <source>
        <dbReference type="EMBL" id="KAE9531703.1"/>
    </source>
</evidence>
<dbReference type="GO" id="GO:0016491">
    <property type="term" value="F:oxidoreductase activity"/>
    <property type="evidence" value="ECO:0007669"/>
    <property type="project" value="UniProtKB-KW"/>
</dbReference>
<protein>
    <recommendedName>
        <fullName evidence="4">NADP-dependent oxidoreductase domain-containing protein</fullName>
    </recommendedName>
</protein>
<comment type="caution">
    <text evidence="5">The sequence shown here is derived from an EMBL/GenBank/DDBJ whole genome shotgun (WGS) entry which is preliminary data.</text>
</comment>
<gene>
    <name evidence="5" type="ORF">AGLY_010909</name>
</gene>
<keyword evidence="3" id="KW-0560">Oxidoreductase</keyword>
<dbReference type="PROSITE" id="PS00062">
    <property type="entry name" value="ALDOKETO_REDUCTASE_2"/>
    <property type="match status" value="2"/>
</dbReference>
<dbReference type="SUPFAM" id="SSF51430">
    <property type="entry name" value="NAD(P)-linked oxidoreductase"/>
    <property type="match status" value="2"/>
</dbReference>
<reference evidence="5 6" key="1">
    <citation type="submission" date="2019-08" db="EMBL/GenBank/DDBJ databases">
        <title>The genome of the soybean aphid Biotype 1, its phylome, world population structure and adaptation to the North American continent.</title>
        <authorList>
            <person name="Giordano R."/>
            <person name="Donthu R.K."/>
            <person name="Hernandez A.G."/>
            <person name="Wright C.L."/>
            <person name="Zimin A.V."/>
        </authorList>
    </citation>
    <scope>NUCLEOTIDE SEQUENCE [LARGE SCALE GENOMIC DNA]</scope>
    <source>
        <tissue evidence="5">Whole aphids</tissue>
    </source>
</reference>
<feature type="domain" description="NADP-dependent oxidoreductase" evidence="4">
    <location>
        <begin position="307"/>
        <end position="583"/>
    </location>
</feature>
<proteinExistence type="inferred from homology"/>
<evidence type="ECO:0000256" key="1">
    <source>
        <dbReference type="ARBA" id="ARBA00007905"/>
    </source>
</evidence>
<organism evidence="5 6">
    <name type="scientific">Aphis glycines</name>
    <name type="common">Soybean aphid</name>
    <dbReference type="NCBI Taxonomy" id="307491"/>
    <lineage>
        <taxon>Eukaryota</taxon>
        <taxon>Metazoa</taxon>
        <taxon>Ecdysozoa</taxon>
        <taxon>Arthropoda</taxon>
        <taxon>Hexapoda</taxon>
        <taxon>Insecta</taxon>
        <taxon>Pterygota</taxon>
        <taxon>Neoptera</taxon>
        <taxon>Paraneoptera</taxon>
        <taxon>Hemiptera</taxon>
        <taxon>Sternorrhyncha</taxon>
        <taxon>Aphidomorpha</taxon>
        <taxon>Aphidoidea</taxon>
        <taxon>Aphididae</taxon>
        <taxon>Aphidini</taxon>
        <taxon>Aphis</taxon>
        <taxon>Aphis</taxon>
    </lineage>
</organism>
<evidence type="ECO:0000313" key="6">
    <source>
        <dbReference type="Proteomes" id="UP000475862"/>
    </source>
</evidence>
<dbReference type="InterPro" id="IPR036812">
    <property type="entry name" value="NAD(P)_OxRdtase_dom_sf"/>
</dbReference>
<dbReference type="OrthoDB" id="416253at2759"/>